<dbReference type="RefSeq" id="WP_316983752.1">
    <property type="nucleotide sequence ID" value="NZ_CP136521.1"/>
</dbReference>
<feature type="transmembrane region" description="Helical" evidence="1">
    <location>
        <begin position="85"/>
        <end position="102"/>
    </location>
</feature>
<evidence type="ECO:0000256" key="1">
    <source>
        <dbReference type="SAM" id="Phobius"/>
    </source>
</evidence>
<dbReference type="KEGG" id="hws:RNZ46_02170"/>
<evidence type="ECO:0000313" key="2">
    <source>
        <dbReference type="EMBL" id="WOD44077.1"/>
    </source>
</evidence>
<gene>
    <name evidence="2" type="ORF">RNZ46_02170</name>
</gene>
<feature type="transmembrane region" description="Helical" evidence="1">
    <location>
        <begin position="45"/>
        <end position="65"/>
    </location>
</feature>
<reference evidence="3" key="1">
    <citation type="submission" date="2024-06" db="EMBL/GenBank/DDBJ databases">
        <title>Hwangdonia haimaensis gen. nov., sp. nov., a member of the family Flavobacteriaceae isolated from the haima cold seep.</title>
        <authorList>
            <person name="Li J."/>
        </authorList>
    </citation>
    <scope>NUCLEOTIDE SEQUENCE [LARGE SCALE GENOMIC DNA]</scope>
    <source>
        <strain evidence="3">SCSIO 19198</strain>
    </source>
</reference>
<name>A0AA97EMV0_9FLAO</name>
<dbReference type="AlphaFoldDB" id="A0AA97EMV0"/>
<keyword evidence="3" id="KW-1185">Reference proteome</keyword>
<keyword evidence="1" id="KW-0472">Membrane</keyword>
<evidence type="ECO:0000313" key="3">
    <source>
        <dbReference type="Proteomes" id="UP001302486"/>
    </source>
</evidence>
<dbReference type="Pfam" id="PF22765">
    <property type="entry name" value="DUF7010"/>
    <property type="match status" value="1"/>
</dbReference>
<organism evidence="2 3">
    <name type="scientific">Hwangdonia lutea</name>
    <dbReference type="NCBI Taxonomy" id="3075823"/>
    <lineage>
        <taxon>Bacteria</taxon>
        <taxon>Pseudomonadati</taxon>
        <taxon>Bacteroidota</taxon>
        <taxon>Flavobacteriia</taxon>
        <taxon>Flavobacteriales</taxon>
        <taxon>Flavobacteriaceae</taxon>
        <taxon>Hwangdonia</taxon>
    </lineage>
</organism>
<accession>A0AA97EMV0</accession>
<protein>
    <submittedName>
        <fullName evidence="2">Uncharacterized protein</fullName>
    </submittedName>
</protein>
<dbReference type="Proteomes" id="UP001302486">
    <property type="component" value="Chromosome"/>
</dbReference>
<feature type="transmembrane region" description="Helical" evidence="1">
    <location>
        <begin position="108"/>
        <end position="126"/>
    </location>
</feature>
<feature type="transmembrane region" description="Helical" evidence="1">
    <location>
        <begin position="157"/>
        <end position="176"/>
    </location>
</feature>
<sequence length="196" mass="22723">MNYCQLQKLKLELAVKAKKGTDFILAASVIWFAIAYIWSLQATSYNKSVLVFIIGALLLPLAYLFSKLLKTQWKVAKNPLQSLGLWLNFAQLFYFPFLVFVLLTLPDYFVMVYAIITGAHLFPYTWFYDDNTYAIMAGIISATSLIMGLNFPTETLFYIPLYTGFLLLAMFIILWFSMHEIIQKWEAQNDKFNNKQ</sequence>
<dbReference type="EMBL" id="CP136521">
    <property type="protein sequence ID" value="WOD44077.1"/>
    <property type="molecule type" value="Genomic_DNA"/>
</dbReference>
<feature type="transmembrane region" description="Helical" evidence="1">
    <location>
        <begin position="133"/>
        <end position="151"/>
    </location>
</feature>
<keyword evidence="1" id="KW-0812">Transmembrane</keyword>
<keyword evidence="1" id="KW-1133">Transmembrane helix</keyword>
<feature type="transmembrane region" description="Helical" evidence="1">
    <location>
        <begin position="21"/>
        <end position="39"/>
    </location>
</feature>
<proteinExistence type="predicted"/>
<dbReference type="InterPro" id="IPR053824">
    <property type="entry name" value="DUF7010"/>
</dbReference>